<proteinExistence type="predicted"/>
<name>A0A1L5NJH9_9HYPH</name>
<evidence type="ECO:0000256" key="2">
    <source>
        <dbReference type="SAM" id="Phobius"/>
    </source>
</evidence>
<feature type="region of interest" description="Disordered" evidence="1">
    <location>
        <begin position="1"/>
        <end position="27"/>
    </location>
</feature>
<feature type="transmembrane region" description="Helical" evidence="2">
    <location>
        <begin position="39"/>
        <end position="56"/>
    </location>
</feature>
<reference evidence="3 4" key="1">
    <citation type="submission" date="2016-09" db="EMBL/GenBank/DDBJ databases">
        <title>The complete genome sequences of Rhizobium gallicum, symbiovars gallicum and phaseoli, symbionts associated to common bean (Phaseolus vulgaris).</title>
        <authorList>
            <person name="Bustos P."/>
            <person name="Santamaria R.I."/>
            <person name="Perez-Carrascal O.M."/>
            <person name="Juarez S."/>
            <person name="Lozano L."/>
            <person name="Martinez-Flores I."/>
            <person name="Martinez-Romero E."/>
            <person name="Cevallos M."/>
            <person name="Romero D."/>
            <person name="Davila G."/>
            <person name="Gonzalez V."/>
        </authorList>
    </citation>
    <scope>NUCLEOTIDE SEQUENCE [LARGE SCALE GENOMIC DNA]</scope>
    <source>
        <strain evidence="3 4">IE4872</strain>
    </source>
</reference>
<evidence type="ECO:0000256" key="1">
    <source>
        <dbReference type="SAM" id="MobiDB-lite"/>
    </source>
</evidence>
<dbReference type="EMBL" id="CP017101">
    <property type="protein sequence ID" value="APO68019.1"/>
    <property type="molecule type" value="Genomic_DNA"/>
</dbReference>
<keyword evidence="2" id="KW-0472">Membrane</keyword>
<accession>A0A1L5NJH9</accession>
<dbReference type="AlphaFoldDB" id="A0A1L5NJH9"/>
<feature type="compositionally biased region" description="Basic and acidic residues" evidence="1">
    <location>
        <begin position="1"/>
        <end position="24"/>
    </location>
</feature>
<sequence length="133" mass="13902">MATHLDERGNRVASEDKDTDKDVVESPVEARQGFLGRPVLMVLVGGLFLAMIAWGISEMFGEAVDNDAATDVNQSTTTEPNAVVTPTDQKVIDNTPPAGEKMQTAPTDRDPTAGSGTGGDSQSVAPAGTEKTQ</sequence>
<keyword evidence="2" id="KW-1133">Transmembrane helix</keyword>
<organism evidence="3 4">
    <name type="scientific">Rhizobium gallicum</name>
    <dbReference type="NCBI Taxonomy" id="56730"/>
    <lineage>
        <taxon>Bacteria</taxon>
        <taxon>Pseudomonadati</taxon>
        <taxon>Pseudomonadota</taxon>
        <taxon>Alphaproteobacteria</taxon>
        <taxon>Hyphomicrobiales</taxon>
        <taxon>Rhizobiaceae</taxon>
        <taxon>Rhizobium/Agrobacterium group</taxon>
        <taxon>Rhizobium</taxon>
    </lineage>
</organism>
<dbReference type="Proteomes" id="UP000184749">
    <property type="component" value="Chromosome"/>
</dbReference>
<dbReference type="RefSeq" id="WP_074068687.1">
    <property type="nucleotide sequence ID" value="NZ_CP017101.1"/>
</dbReference>
<keyword evidence="2" id="KW-0812">Transmembrane</keyword>
<evidence type="ECO:0000313" key="4">
    <source>
        <dbReference type="Proteomes" id="UP000184749"/>
    </source>
</evidence>
<gene>
    <name evidence="3" type="ORF">IE4872_CH02405</name>
</gene>
<feature type="compositionally biased region" description="Polar residues" evidence="1">
    <location>
        <begin position="120"/>
        <end position="133"/>
    </location>
</feature>
<feature type="compositionally biased region" description="Polar residues" evidence="1">
    <location>
        <begin position="71"/>
        <end position="88"/>
    </location>
</feature>
<protein>
    <submittedName>
        <fullName evidence="3">Uncharacterized protein</fullName>
    </submittedName>
</protein>
<feature type="region of interest" description="Disordered" evidence="1">
    <location>
        <begin position="71"/>
        <end position="133"/>
    </location>
</feature>
<evidence type="ECO:0000313" key="3">
    <source>
        <dbReference type="EMBL" id="APO68019.1"/>
    </source>
</evidence>
<dbReference type="OrthoDB" id="7917233at2"/>